<dbReference type="SUPFAM" id="SSF50978">
    <property type="entry name" value="WD40 repeat-like"/>
    <property type="match status" value="1"/>
</dbReference>
<feature type="compositionally biased region" description="Acidic residues" evidence="6">
    <location>
        <begin position="128"/>
        <end position="140"/>
    </location>
</feature>
<keyword evidence="2" id="KW-0677">Repeat</keyword>
<feature type="domain" description="C2H2-type" evidence="7">
    <location>
        <begin position="531"/>
        <end position="554"/>
    </location>
</feature>
<dbReference type="InterPro" id="IPR036322">
    <property type="entry name" value="WD40_repeat_dom_sf"/>
</dbReference>
<evidence type="ECO:0000256" key="4">
    <source>
        <dbReference type="PROSITE-ProRule" id="PRU00023"/>
    </source>
</evidence>
<name>A0A0D2E6X3_9EURO</name>
<evidence type="ECO:0000256" key="5">
    <source>
        <dbReference type="PROSITE-ProRule" id="PRU00221"/>
    </source>
</evidence>
<feature type="repeat" description="ANK" evidence="4">
    <location>
        <begin position="863"/>
        <end position="895"/>
    </location>
</feature>
<accession>A0A0D2E6X3</accession>
<feature type="repeat" description="WD" evidence="5">
    <location>
        <begin position="1028"/>
        <end position="1062"/>
    </location>
</feature>
<dbReference type="InterPro" id="IPR015943">
    <property type="entry name" value="WD40/YVTN_repeat-like_dom_sf"/>
</dbReference>
<dbReference type="Pfam" id="PF26082">
    <property type="entry name" value="zf-C2H2_AcuF"/>
    <property type="match status" value="1"/>
</dbReference>
<dbReference type="SUPFAM" id="SSF48403">
    <property type="entry name" value="Ankyrin repeat"/>
    <property type="match status" value="1"/>
</dbReference>
<feature type="repeat" description="ANK" evidence="4">
    <location>
        <begin position="828"/>
        <end position="862"/>
    </location>
</feature>
<dbReference type="HOGENOM" id="CLU_263234_0_0_1"/>
<dbReference type="PANTHER" id="PTHR24178:SF9">
    <property type="entry name" value="ANK_REP_REGION DOMAIN-CONTAINING PROTEIN"/>
    <property type="match status" value="1"/>
</dbReference>
<feature type="domain" description="C2H2-type" evidence="7">
    <location>
        <begin position="450"/>
        <end position="478"/>
    </location>
</feature>
<dbReference type="OrthoDB" id="6133115at2759"/>
<evidence type="ECO:0000256" key="3">
    <source>
        <dbReference type="ARBA" id="ARBA00023043"/>
    </source>
</evidence>
<dbReference type="Gene3D" id="2.130.10.10">
    <property type="entry name" value="YVTN repeat-like/Quinoprotein amine dehydrogenase"/>
    <property type="match status" value="1"/>
</dbReference>
<feature type="region of interest" description="Disordered" evidence="6">
    <location>
        <begin position="938"/>
        <end position="964"/>
    </location>
</feature>
<dbReference type="SMART" id="SM00248">
    <property type="entry name" value="ANK"/>
    <property type="match status" value="9"/>
</dbReference>
<feature type="repeat" description="WD" evidence="5">
    <location>
        <begin position="1243"/>
        <end position="1279"/>
    </location>
</feature>
<dbReference type="Pfam" id="PF00400">
    <property type="entry name" value="WD40"/>
    <property type="match status" value="4"/>
</dbReference>
<feature type="repeat" description="ANK" evidence="4">
    <location>
        <begin position="638"/>
        <end position="666"/>
    </location>
</feature>
<reference evidence="8 9" key="1">
    <citation type="submission" date="2015-01" db="EMBL/GenBank/DDBJ databases">
        <title>The Genome Sequence of Exophiala oligosperma CBS72588.</title>
        <authorList>
            <consortium name="The Broad Institute Genomics Platform"/>
            <person name="Cuomo C."/>
            <person name="de Hoog S."/>
            <person name="Gorbushina A."/>
            <person name="Stielow B."/>
            <person name="Teixiera M."/>
            <person name="Abouelleil A."/>
            <person name="Chapman S.B."/>
            <person name="Priest M."/>
            <person name="Young S.K."/>
            <person name="Wortman J."/>
            <person name="Nusbaum C."/>
            <person name="Birren B."/>
        </authorList>
    </citation>
    <scope>NUCLEOTIDE SEQUENCE [LARGE SCALE GENOMIC DNA]</scope>
    <source>
        <strain evidence="8 9">CBS 72588</strain>
    </source>
</reference>
<dbReference type="InterPro" id="IPR058925">
    <property type="entry name" value="zf-C2H2_AcuF"/>
</dbReference>
<dbReference type="RefSeq" id="XP_016263750.1">
    <property type="nucleotide sequence ID" value="XM_016405544.1"/>
</dbReference>
<feature type="repeat" description="WD" evidence="5">
    <location>
        <begin position="1201"/>
        <end position="1242"/>
    </location>
</feature>
<dbReference type="PANTHER" id="PTHR24178">
    <property type="entry name" value="MOLTING PROTEIN MLT-4"/>
    <property type="match status" value="1"/>
</dbReference>
<evidence type="ECO:0000256" key="2">
    <source>
        <dbReference type="ARBA" id="ARBA00022737"/>
    </source>
</evidence>
<dbReference type="InterPro" id="IPR001680">
    <property type="entry name" value="WD40_rpt"/>
</dbReference>
<feature type="region of interest" description="Disordered" evidence="6">
    <location>
        <begin position="251"/>
        <end position="279"/>
    </location>
</feature>
<keyword evidence="9" id="KW-1185">Reference proteome</keyword>
<dbReference type="SMART" id="SM00355">
    <property type="entry name" value="ZnF_C2H2"/>
    <property type="match status" value="2"/>
</dbReference>
<gene>
    <name evidence="8" type="ORF">PV06_04625</name>
</gene>
<feature type="compositionally biased region" description="Basic and acidic residues" evidence="6">
    <location>
        <begin position="103"/>
        <end position="122"/>
    </location>
</feature>
<dbReference type="PROSITE" id="PS50294">
    <property type="entry name" value="WD_REPEATS_REGION"/>
    <property type="match status" value="3"/>
</dbReference>
<evidence type="ECO:0000256" key="6">
    <source>
        <dbReference type="SAM" id="MobiDB-lite"/>
    </source>
</evidence>
<feature type="repeat" description="ANK" evidence="4">
    <location>
        <begin position="732"/>
        <end position="764"/>
    </location>
</feature>
<dbReference type="PROSITE" id="PS50297">
    <property type="entry name" value="ANK_REP_REGION"/>
    <property type="match status" value="7"/>
</dbReference>
<protein>
    <recommendedName>
        <fullName evidence="7">C2H2-type domain-containing protein</fullName>
    </recommendedName>
</protein>
<feature type="repeat" description="ANK" evidence="4">
    <location>
        <begin position="666"/>
        <end position="695"/>
    </location>
</feature>
<dbReference type="Pfam" id="PF00023">
    <property type="entry name" value="Ank"/>
    <property type="match status" value="2"/>
</dbReference>
<proteinExistence type="predicted"/>
<dbReference type="InterPro" id="IPR019775">
    <property type="entry name" value="WD40_repeat_CS"/>
</dbReference>
<dbReference type="EMBL" id="KN847335">
    <property type="protein sequence ID" value="KIW43534.1"/>
    <property type="molecule type" value="Genomic_DNA"/>
</dbReference>
<dbReference type="InterPro" id="IPR036770">
    <property type="entry name" value="Ankyrin_rpt-contain_sf"/>
</dbReference>
<dbReference type="PROSITE" id="PS00678">
    <property type="entry name" value="WD_REPEATS_1"/>
    <property type="match status" value="1"/>
</dbReference>
<dbReference type="VEuPathDB" id="FungiDB:PV06_04625"/>
<dbReference type="GeneID" id="27356699"/>
<evidence type="ECO:0000313" key="9">
    <source>
        <dbReference type="Proteomes" id="UP000053342"/>
    </source>
</evidence>
<feature type="repeat" description="ANK" evidence="4">
    <location>
        <begin position="795"/>
        <end position="827"/>
    </location>
</feature>
<feature type="region of interest" description="Disordered" evidence="6">
    <location>
        <begin position="96"/>
        <end position="140"/>
    </location>
</feature>
<dbReference type="PROSITE" id="PS50082">
    <property type="entry name" value="WD_REPEATS_2"/>
    <property type="match status" value="3"/>
</dbReference>
<dbReference type="InterPro" id="IPR013087">
    <property type="entry name" value="Znf_C2H2_type"/>
</dbReference>
<dbReference type="CDD" id="cd00200">
    <property type="entry name" value="WD40"/>
    <property type="match status" value="1"/>
</dbReference>
<organism evidence="8 9">
    <name type="scientific">Exophiala oligosperma</name>
    <dbReference type="NCBI Taxonomy" id="215243"/>
    <lineage>
        <taxon>Eukaryota</taxon>
        <taxon>Fungi</taxon>
        <taxon>Dikarya</taxon>
        <taxon>Ascomycota</taxon>
        <taxon>Pezizomycotina</taxon>
        <taxon>Eurotiomycetes</taxon>
        <taxon>Chaetothyriomycetidae</taxon>
        <taxon>Chaetothyriales</taxon>
        <taxon>Herpotrichiellaceae</taxon>
        <taxon>Exophiala</taxon>
    </lineage>
</organism>
<evidence type="ECO:0000256" key="1">
    <source>
        <dbReference type="ARBA" id="ARBA00022574"/>
    </source>
</evidence>
<evidence type="ECO:0000259" key="7">
    <source>
        <dbReference type="SMART" id="SM00355"/>
    </source>
</evidence>
<dbReference type="STRING" id="215243.A0A0D2E6X3"/>
<dbReference type="SMART" id="SM00320">
    <property type="entry name" value="WD40"/>
    <property type="match status" value="7"/>
</dbReference>
<keyword evidence="3 4" id="KW-0040">ANK repeat</keyword>
<sequence length="1279" mass="141660">MKTTPLARLAPVGRKNFNLLEQVIQGFKSGLLEDADSKNHDAFLNEYERYRVWAIESGLLVPGHGSLDYRLRESETLTELFEVILNGLAQNLEETLELGRPQKGGEGRSRERPDITGPRSDDQAWFENENDDDDDDDDVEPQSYIDILLEVIVGFLNRLFKLSTKIRNPSTRLGLSRARYFESIDEATGVDLIKAFAHYDDDYVRSIFLQYRLEAPEQNRAQEKQELSSATAPQNSWHKTEACELCQSQGSVPEGSIISDGDQPYDGLDEDEQSDEDRRQLQNQTGTHYLMHRIARANNQRRQQFGYWKKHYSKLQKHTEIAFHTPRPRLLVEHERQLDSVPVEQQEQHLNVRSARSPLFSLLAPPTVTTATRLEPSLLNSIDEKSVTSVSEYAPSVWAPDRENIGFPPPPRKPVGEKFFECPYCFTICPSQILSDKAWRAHLIHDLRPFICTYPDCQSAGQLYDTRAAWVEHENTIHRRQWRCPEHPDSLHSSLQSFEAHVNALHGSDATYLLSNTFVQACQSSSPDCDRPCPICLSSSFRNVKDLQSHVSRHLIRMSLFSLPRSTDADDGRSQVGSDIAVGEVLDSRADDDEISSEGGEAWDDVAEAARSGDIERLTNILREKQEDGIAVEVLNYALCKASERGHAEIVELLLDNGADIEASDRELTPLMEASTLKNNIEVVRLLLNRGADVNGGRGYDTPLTFAAGNGYIEVVRELLAAGADPNKMMNDGYSAARAAAAEGRLDFLKLLMEHGANINVPTSPALPIAASMGHKEVFEHLLASGADIEARDVNSYTALMGASAGGHQQMFEELLRRGADPSPVDEDGNTALTLVSGTRGEKVEIAKMLIDSGADVNHANTAGDTALHVAAARGYASMAKTLIDAGADLEKPNQKTNTPLQAALKARKYEVVNKLLEAGAIGKAPPDPMDEVILPQPAGGAIPSRKSPPRHPRHWSIDTPPSSEKAPRLTLLHDVAMTSILTGVRFSPDGRYLAVAGQAVAWLVDLDDVAKMFELPHSGSDHADLYVRSICFSSDGKSLATASEDDIVRLWDVDNLKVRHIFEHYSQELLSVTISPDNNMIVSGFRDGSIFIDDCATGEPISSFRIKGSATSVAFSPDSHLLAVATGSSNVFICKDLRDAKVPKWNLSEITQSPTDAVYNVAFSCSGKQLYCASLDNNIYRLHLKEEGEDESMRYWSEVLRGHEDYALTVAQTRDCQWIVSGSRDKTIRVWSEETEESVAIVKGHQDSVISVATCPGKNLIATASGDMTFTVWRYEVE</sequence>
<evidence type="ECO:0000313" key="8">
    <source>
        <dbReference type="EMBL" id="KIW43534.1"/>
    </source>
</evidence>
<dbReference type="Gene3D" id="1.25.40.20">
    <property type="entry name" value="Ankyrin repeat-containing domain"/>
    <property type="match status" value="3"/>
</dbReference>
<dbReference type="Proteomes" id="UP000053342">
    <property type="component" value="Unassembled WGS sequence"/>
</dbReference>
<dbReference type="AlphaFoldDB" id="A0A0D2E6X3"/>
<keyword evidence="1 5" id="KW-0853">WD repeat</keyword>
<feature type="repeat" description="ANK" evidence="4">
    <location>
        <begin position="699"/>
        <end position="731"/>
    </location>
</feature>
<feature type="repeat" description="ANK" evidence="4">
    <location>
        <begin position="762"/>
        <end position="794"/>
    </location>
</feature>
<dbReference type="Pfam" id="PF12796">
    <property type="entry name" value="Ank_2"/>
    <property type="match status" value="3"/>
</dbReference>
<dbReference type="InterPro" id="IPR002110">
    <property type="entry name" value="Ankyrin_rpt"/>
</dbReference>
<dbReference type="PROSITE" id="PS50088">
    <property type="entry name" value="ANK_REPEAT"/>
    <property type="match status" value="8"/>
</dbReference>